<dbReference type="GO" id="GO:0050334">
    <property type="term" value="F:thiaminase activity"/>
    <property type="evidence" value="ECO:0007669"/>
    <property type="project" value="UniProtKB-EC"/>
</dbReference>
<proteinExistence type="inferred from homology"/>
<dbReference type="InterPro" id="IPR004305">
    <property type="entry name" value="Thiaminase-2/PQQC"/>
</dbReference>
<gene>
    <name evidence="3" type="ORF">VSU01S_25540</name>
</gene>
<protein>
    <recommendedName>
        <fullName evidence="1">Aminopyrimidine aminohydrolase</fullName>
        <ecNumber evidence="1">3.5.99.2</ecNumber>
    </recommendedName>
</protein>
<dbReference type="GO" id="GO:0009228">
    <property type="term" value="P:thiamine biosynthetic process"/>
    <property type="evidence" value="ECO:0007669"/>
    <property type="project" value="UniProtKB-KW"/>
</dbReference>
<dbReference type="Proteomes" id="UP000321113">
    <property type="component" value="Unassembled WGS sequence"/>
</dbReference>
<dbReference type="EC" id="3.5.99.2" evidence="1"/>
<dbReference type="UniPathway" id="UPA00060"/>
<evidence type="ECO:0000259" key="2">
    <source>
        <dbReference type="Pfam" id="PF03070"/>
    </source>
</evidence>
<dbReference type="InterPro" id="IPR016084">
    <property type="entry name" value="Haem_Oase-like_multi-hlx"/>
</dbReference>
<evidence type="ECO:0000256" key="1">
    <source>
        <dbReference type="RuleBase" id="RU363093"/>
    </source>
</evidence>
<evidence type="ECO:0000313" key="3">
    <source>
        <dbReference type="EMBL" id="GEM80309.1"/>
    </source>
</evidence>
<keyword evidence="4" id="KW-1185">Reference proteome</keyword>
<accession>A0A511QSI5</accession>
<comment type="caution">
    <text evidence="3">The sequence shown here is derived from an EMBL/GenBank/DDBJ whole genome shotgun (WGS) entry which is preliminary data.</text>
</comment>
<keyword evidence="1" id="KW-0784">Thiamine biosynthesis</keyword>
<sequence length="221" mass="25444">MNTQQLIQACQQEWNAYVEHNFVHQLADGTLQHEVFLHYLKQDFLFLKQYTRAYALAIYKAKNLAQMRNALPSLHNLLDSEIAHHVTFCEKWGISEQEMEDETEDFGTVAYTRYVLDTGNAGDLIDLYVALAPCAIGYGVIGENLAQRETTKLEGNPYQTWLEMYSSEEFQEGVVKCVENLDQLIANIPEDSERAKELIEVFKTATRMEIAFWEQGYNAVK</sequence>
<dbReference type="InterPro" id="IPR027574">
    <property type="entry name" value="Thiaminase_II"/>
</dbReference>
<keyword evidence="1 3" id="KW-0378">Hydrolase</keyword>
<dbReference type="PANTHER" id="PTHR43198:SF2">
    <property type="entry name" value="SI:CH1073-67J19.1-RELATED"/>
    <property type="match status" value="1"/>
</dbReference>
<comment type="catalytic activity">
    <reaction evidence="1">
        <text>thiamine + H2O = 5-(2-hydroxyethyl)-4-methylthiazole + 4-amino-5-hydroxymethyl-2-methylpyrimidine + H(+)</text>
        <dbReference type="Rhea" id="RHEA:17509"/>
        <dbReference type="ChEBI" id="CHEBI:15377"/>
        <dbReference type="ChEBI" id="CHEBI:15378"/>
        <dbReference type="ChEBI" id="CHEBI:16892"/>
        <dbReference type="ChEBI" id="CHEBI:17957"/>
        <dbReference type="ChEBI" id="CHEBI:18385"/>
        <dbReference type="EC" id="3.5.99.2"/>
    </reaction>
</comment>
<dbReference type="SUPFAM" id="SSF48613">
    <property type="entry name" value="Heme oxygenase-like"/>
    <property type="match status" value="1"/>
</dbReference>
<dbReference type="OrthoDB" id="34166at2"/>
<evidence type="ECO:0000313" key="4">
    <source>
        <dbReference type="Proteomes" id="UP000321113"/>
    </source>
</evidence>
<dbReference type="EMBL" id="BJXK01000010">
    <property type="protein sequence ID" value="GEM80309.1"/>
    <property type="molecule type" value="Genomic_DNA"/>
</dbReference>
<reference evidence="3 4" key="1">
    <citation type="submission" date="2019-07" db="EMBL/GenBank/DDBJ databases">
        <title>Whole genome shotgun sequence of Vibrio superstes NBRC 103154.</title>
        <authorList>
            <person name="Hosoyama A."/>
            <person name="Uohara A."/>
            <person name="Ohji S."/>
            <person name="Ichikawa N."/>
        </authorList>
    </citation>
    <scope>NUCLEOTIDE SEQUENCE [LARGE SCALE GENOMIC DNA]</scope>
    <source>
        <strain evidence="3 4">NBRC 103154</strain>
    </source>
</reference>
<dbReference type="PANTHER" id="PTHR43198">
    <property type="entry name" value="BIFUNCTIONAL TH2 PROTEIN"/>
    <property type="match status" value="1"/>
</dbReference>
<organism evidence="3 4">
    <name type="scientific">Vibrio superstes NBRC 103154</name>
    <dbReference type="NCBI Taxonomy" id="1219062"/>
    <lineage>
        <taxon>Bacteria</taxon>
        <taxon>Pseudomonadati</taxon>
        <taxon>Pseudomonadota</taxon>
        <taxon>Gammaproteobacteria</taxon>
        <taxon>Vibrionales</taxon>
        <taxon>Vibrionaceae</taxon>
        <taxon>Vibrio</taxon>
    </lineage>
</organism>
<dbReference type="RefSeq" id="WP_119009103.1">
    <property type="nucleotide sequence ID" value="NZ_BJXK01000010.1"/>
</dbReference>
<comment type="pathway">
    <text evidence="1">Cofactor biosynthesis; thiamine diphosphate biosynthesis.</text>
</comment>
<dbReference type="GO" id="GO:0005829">
    <property type="term" value="C:cytosol"/>
    <property type="evidence" value="ECO:0007669"/>
    <property type="project" value="TreeGrafter"/>
</dbReference>
<dbReference type="InterPro" id="IPR050967">
    <property type="entry name" value="Thiamine_Salvage_TenA"/>
</dbReference>
<name>A0A511QSI5_9VIBR</name>
<comment type="function">
    <text evidence="1">Catalyzes an amino-pyrimidine hydrolysis reaction at the C5' of the pyrimidine moiety of thiamine compounds, a reaction that is part of a thiamine salvage pathway.</text>
</comment>
<feature type="domain" description="Thiaminase-2/PQQC" evidence="2">
    <location>
        <begin position="9"/>
        <end position="218"/>
    </location>
</feature>
<comment type="catalytic activity">
    <reaction evidence="1">
        <text>4-amino-5-aminomethyl-2-methylpyrimidine + H2O = 4-amino-5-hydroxymethyl-2-methylpyrimidine + NH4(+)</text>
        <dbReference type="Rhea" id="RHEA:31799"/>
        <dbReference type="ChEBI" id="CHEBI:15377"/>
        <dbReference type="ChEBI" id="CHEBI:16892"/>
        <dbReference type="ChEBI" id="CHEBI:28938"/>
        <dbReference type="ChEBI" id="CHEBI:63416"/>
        <dbReference type="EC" id="3.5.99.2"/>
    </reaction>
</comment>
<dbReference type="Pfam" id="PF03070">
    <property type="entry name" value="TENA_THI-4"/>
    <property type="match status" value="1"/>
</dbReference>
<comment type="similarity">
    <text evidence="1">Belongs to the TenA family.</text>
</comment>
<dbReference type="NCBIfam" id="TIGR04306">
    <property type="entry name" value="salvage_TenA"/>
    <property type="match status" value="1"/>
</dbReference>
<dbReference type="CDD" id="cd19367">
    <property type="entry name" value="TenA_C_ScTHI20-like"/>
    <property type="match status" value="1"/>
</dbReference>
<dbReference type="GO" id="GO:0009229">
    <property type="term" value="P:thiamine diphosphate biosynthetic process"/>
    <property type="evidence" value="ECO:0007669"/>
    <property type="project" value="UniProtKB-UniPathway"/>
</dbReference>
<dbReference type="Gene3D" id="1.20.910.10">
    <property type="entry name" value="Heme oxygenase-like"/>
    <property type="match status" value="1"/>
</dbReference>
<dbReference type="AlphaFoldDB" id="A0A511QSI5"/>